<dbReference type="PROSITE" id="PS51186">
    <property type="entry name" value="GNAT"/>
    <property type="match status" value="1"/>
</dbReference>
<gene>
    <name evidence="2" type="ORF">FHR23_002793</name>
</gene>
<evidence type="ECO:0000313" key="3">
    <source>
        <dbReference type="Proteomes" id="UP000554342"/>
    </source>
</evidence>
<proteinExistence type="predicted"/>
<protein>
    <submittedName>
        <fullName evidence="2">RimJ/RimL family protein N-acetyltransferase</fullName>
    </submittedName>
</protein>
<sequence length="170" mass="19378">MIETDRLILRRETAQDHDAITALWADTRVTHFIGGTPQSAEQSWQRLLRHAGHWALFDYGIFAAINRETGQFVGEVGLAHFKRGLGDEFDNSPEAAWVIHPDFHGKGFAVEAMQAAQHWFDATHGTGRSVCIIDPDNIPSVRLAERLGYRPFDTRRYHDKPVTLFERVVR</sequence>
<feature type="domain" description="N-acetyltransferase" evidence="1">
    <location>
        <begin position="7"/>
        <end position="169"/>
    </location>
</feature>
<organism evidence="2 3">
    <name type="scientific">Stakelama sediminis</name>
    <dbReference type="NCBI Taxonomy" id="463200"/>
    <lineage>
        <taxon>Bacteria</taxon>
        <taxon>Pseudomonadati</taxon>
        <taxon>Pseudomonadota</taxon>
        <taxon>Alphaproteobacteria</taxon>
        <taxon>Sphingomonadales</taxon>
        <taxon>Sphingomonadaceae</taxon>
        <taxon>Stakelama</taxon>
    </lineage>
</organism>
<dbReference type="InterPro" id="IPR051531">
    <property type="entry name" value="N-acetyltransferase"/>
</dbReference>
<dbReference type="Pfam" id="PF13302">
    <property type="entry name" value="Acetyltransf_3"/>
    <property type="match status" value="1"/>
</dbReference>
<evidence type="ECO:0000313" key="2">
    <source>
        <dbReference type="EMBL" id="MBB5719837.1"/>
    </source>
</evidence>
<keyword evidence="2" id="KW-0808">Transferase</keyword>
<dbReference type="InterPro" id="IPR016181">
    <property type="entry name" value="Acyl_CoA_acyltransferase"/>
</dbReference>
<dbReference type="GO" id="GO:0016747">
    <property type="term" value="F:acyltransferase activity, transferring groups other than amino-acyl groups"/>
    <property type="evidence" value="ECO:0007669"/>
    <property type="project" value="InterPro"/>
</dbReference>
<evidence type="ECO:0000259" key="1">
    <source>
        <dbReference type="PROSITE" id="PS51186"/>
    </source>
</evidence>
<dbReference type="SUPFAM" id="SSF55729">
    <property type="entry name" value="Acyl-CoA N-acyltransferases (Nat)"/>
    <property type="match status" value="1"/>
</dbReference>
<keyword evidence="3" id="KW-1185">Reference proteome</keyword>
<dbReference type="AlphaFoldDB" id="A0A840Z249"/>
<dbReference type="PANTHER" id="PTHR43792:SF16">
    <property type="entry name" value="N-ACETYLTRANSFERASE DOMAIN-CONTAINING PROTEIN"/>
    <property type="match status" value="1"/>
</dbReference>
<reference evidence="2 3" key="1">
    <citation type="submission" date="2020-08" db="EMBL/GenBank/DDBJ databases">
        <title>Genomic Encyclopedia of Type Strains, Phase IV (KMG-IV): sequencing the most valuable type-strain genomes for metagenomic binning, comparative biology and taxonomic classification.</title>
        <authorList>
            <person name="Goeker M."/>
        </authorList>
    </citation>
    <scope>NUCLEOTIDE SEQUENCE [LARGE SCALE GENOMIC DNA]</scope>
    <source>
        <strain evidence="2 3">DSM 27203</strain>
    </source>
</reference>
<dbReference type="InterPro" id="IPR000182">
    <property type="entry name" value="GNAT_dom"/>
</dbReference>
<dbReference type="Gene3D" id="3.40.630.30">
    <property type="match status" value="1"/>
</dbReference>
<comment type="caution">
    <text evidence="2">The sequence shown here is derived from an EMBL/GenBank/DDBJ whole genome shotgun (WGS) entry which is preliminary data.</text>
</comment>
<dbReference type="Proteomes" id="UP000554342">
    <property type="component" value="Unassembled WGS sequence"/>
</dbReference>
<dbReference type="EMBL" id="JACIJI010000006">
    <property type="protein sequence ID" value="MBB5719837.1"/>
    <property type="molecule type" value="Genomic_DNA"/>
</dbReference>
<dbReference type="RefSeq" id="WP_184005130.1">
    <property type="nucleotide sequence ID" value="NZ_BAABIF010000006.1"/>
</dbReference>
<dbReference type="PANTHER" id="PTHR43792">
    <property type="entry name" value="GNAT FAMILY, PUTATIVE (AFU_ORTHOLOGUE AFUA_3G00765)-RELATED-RELATED"/>
    <property type="match status" value="1"/>
</dbReference>
<accession>A0A840Z249</accession>
<name>A0A840Z249_9SPHN</name>